<evidence type="ECO:0000313" key="2">
    <source>
        <dbReference type="EMBL" id="DAD81963.1"/>
    </source>
</evidence>
<name>A0A8S5MJ96_9CAUD</name>
<reference evidence="2" key="1">
    <citation type="journal article" date="2021" name="Proc. Natl. Acad. Sci. U.S.A.">
        <title>A Catalog of Tens of Thousands of Viruses from Human Metagenomes Reveals Hidden Associations with Chronic Diseases.</title>
        <authorList>
            <person name="Tisza M.J."/>
            <person name="Buck C.B."/>
        </authorList>
    </citation>
    <scope>NUCLEOTIDE SEQUENCE</scope>
    <source>
        <strain evidence="2">CtAvK3</strain>
    </source>
</reference>
<feature type="region of interest" description="Disordered" evidence="1">
    <location>
        <begin position="18"/>
        <end position="39"/>
    </location>
</feature>
<accession>A0A8S5MJ96</accession>
<sequence length="39" mass="4368">MIASDDELGLRRWSGRTAKNGMLPLHPKPLVNHGFVQKP</sequence>
<evidence type="ECO:0000256" key="1">
    <source>
        <dbReference type="SAM" id="MobiDB-lite"/>
    </source>
</evidence>
<protein>
    <submittedName>
        <fullName evidence="2">Uncharacterized protein</fullName>
    </submittedName>
</protein>
<proteinExistence type="predicted"/>
<organism evidence="2">
    <name type="scientific">Siphoviridae sp. ctAvK3</name>
    <dbReference type="NCBI Taxonomy" id="2826184"/>
    <lineage>
        <taxon>Viruses</taxon>
        <taxon>Duplodnaviria</taxon>
        <taxon>Heunggongvirae</taxon>
        <taxon>Uroviricota</taxon>
        <taxon>Caudoviricetes</taxon>
    </lineage>
</organism>
<dbReference type="EMBL" id="BK014910">
    <property type="protein sequence ID" value="DAD81963.1"/>
    <property type="molecule type" value="Genomic_DNA"/>
</dbReference>